<evidence type="ECO:0000313" key="3">
    <source>
        <dbReference type="Proteomes" id="UP000006048"/>
    </source>
</evidence>
<dbReference type="AlphaFoldDB" id="I4B842"/>
<feature type="signal peptide" evidence="1">
    <location>
        <begin position="1"/>
        <end position="21"/>
    </location>
</feature>
<organism evidence="2 3">
    <name type="scientific">Turneriella parva (strain ATCC BAA-1111 / DSM 21527 / NCTC 11395 / H)</name>
    <name type="common">Leptospira parva</name>
    <dbReference type="NCBI Taxonomy" id="869212"/>
    <lineage>
        <taxon>Bacteria</taxon>
        <taxon>Pseudomonadati</taxon>
        <taxon>Spirochaetota</taxon>
        <taxon>Spirochaetia</taxon>
        <taxon>Leptospirales</taxon>
        <taxon>Leptospiraceae</taxon>
        <taxon>Turneriella</taxon>
    </lineage>
</organism>
<accession>I4B842</accession>
<dbReference type="KEGG" id="tpx:Turpa_2810"/>
<dbReference type="OrthoDB" id="9810038at2"/>
<gene>
    <name evidence="2" type="ordered locus">Turpa_2810</name>
</gene>
<feature type="chain" id="PRO_5003686406" evidence="1">
    <location>
        <begin position="22"/>
        <end position="114"/>
    </location>
</feature>
<dbReference type="PATRIC" id="fig|869212.3.peg.2831"/>
<evidence type="ECO:0000313" key="2">
    <source>
        <dbReference type="EMBL" id="AFM13449.1"/>
    </source>
</evidence>
<dbReference type="STRING" id="869212.Turpa_2810"/>
<dbReference type="EMBL" id="CP002959">
    <property type="protein sequence ID" value="AFM13449.1"/>
    <property type="molecule type" value="Genomic_DNA"/>
</dbReference>
<reference evidence="2 3" key="1">
    <citation type="submission" date="2012-06" db="EMBL/GenBank/DDBJ databases">
        <title>The complete chromosome of genome of Turneriella parva DSM 21527.</title>
        <authorList>
            <consortium name="US DOE Joint Genome Institute (JGI-PGF)"/>
            <person name="Lucas S."/>
            <person name="Han J."/>
            <person name="Lapidus A."/>
            <person name="Bruce D."/>
            <person name="Goodwin L."/>
            <person name="Pitluck S."/>
            <person name="Peters L."/>
            <person name="Kyrpides N."/>
            <person name="Mavromatis K."/>
            <person name="Ivanova N."/>
            <person name="Mikhailova N."/>
            <person name="Chertkov O."/>
            <person name="Detter J.C."/>
            <person name="Tapia R."/>
            <person name="Han C."/>
            <person name="Land M."/>
            <person name="Hauser L."/>
            <person name="Markowitz V."/>
            <person name="Cheng J.-F."/>
            <person name="Hugenholtz P."/>
            <person name="Woyke T."/>
            <person name="Wu D."/>
            <person name="Gronow S."/>
            <person name="Wellnitz S."/>
            <person name="Brambilla E."/>
            <person name="Klenk H.-P."/>
            <person name="Eisen J.A."/>
        </authorList>
    </citation>
    <scope>NUCLEOTIDE SEQUENCE [LARGE SCALE GENOMIC DNA]</scope>
    <source>
        <strain evidence="3">ATCC BAA-1111 / DSM 21527 / NCTC 11395 / H</strain>
    </source>
</reference>
<dbReference type="RefSeq" id="WP_014803951.1">
    <property type="nucleotide sequence ID" value="NC_018020.1"/>
</dbReference>
<protein>
    <submittedName>
        <fullName evidence="2">Uncharacterized protein</fullName>
    </submittedName>
</protein>
<proteinExistence type="predicted"/>
<keyword evidence="3" id="KW-1185">Reference proteome</keyword>
<sequence length="114" mass="11868">MKKLYGIALCALLLPIASVFAEVGGTYTCEGKNPGGGGRYEGTVVISGDASSGYTFNWTIGDSQYSGTGTLSGDTLTVDWGQPDPVVYKVKDDGAVLKGKWGPGGKGRETLTRQ</sequence>
<keyword evidence="1" id="KW-0732">Signal</keyword>
<name>I4B842_TURPD</name>
<dbReference type="HOGENOM" id="CLU_166077_0_0_12"/>
<dbReference type="Proteomes" id="UP000006048">
    <property type="component" value="Chromosome"/>
</dbReference>
<evidence type="ECO:0000256" key="1">
    <source>
        <dbReference type="SAM" id="SignalP"/>
    </source>
</evidence>